<evidence type="ECO:0000256" key="9">
    <source>
        <dbReference type="ARBA" id="ARBA00022741"/>
    </source>
</evidence>
<keyword evidence="14" id="KW-0675">Receptor</keyword>
<dbReference type="SUPFAM" id="SSF56112">
    <property type="entry name" value="Protein kinase-like (PK-like)"/>
    <property type="match status" value="1"/>
</dbReference>
<evidence type="ECO:0000256" key="12">
    <source>
        <dbReference type="ARBA" id="ARBA00022989"/>
    </source>
</evidence>
<name>A0A804IPG5_MUSAM</name>
<dbReference type="GO" id="GO:0030247">
    <property type="term" value="F:polysaccharide binding"/>
    <property type="evidence" value="ECO:0007669"/>
    <property type="project" value="InterPro"/>
</dbReference>
<gene>
    <name evidence="23" type="ORF">GSMUA_118910.1</name>
</gene>
<dbReference type="InterPro" id="IPR032872">
    <property type="entry name" value="WAK_assoc_C"/>
</dbReference>
<dbReference type="EC" id="2.7.11.1" evidence="2"/>
<proteinExistence type="predicted"/>
<dbReference type="PROSITE" id="PS00108">
    <property type="entry name" value="PROTEIN_KINASE_ST"/>
    <property type="match status" value="1"/>
</dbReference>
<dbReference type="InterPro" id="IPR000719">
    <property type="entry name" value="Prot_kinase_dom"/>
</dbReference>
<evidence type="ECO:0000256" key="6">
    <source>
        <dbReference type="ARBA" id="ARBA00022679"/>
    </source>
</evidence>
<feature type="signal peptide" evidence="21">
    <location>
        <begin position="1"/>
        <end position="36"/>
    </location>
</feature>
<evidence type="ECO:0000259" key="22">
    <source>
        <dbReference type="PROSITE" id="PS50011"/>
    </source>
</evidence>
<keyword evidence="13 20" id="KW-0472">Membrane</keyword>
<comment type="catalytic activity">
    <reaction evidence="16">
        <text>L-threonyl-[protein] + ATP = O-phospho-L-threonyl-[protein] + ADP + H(+)</text>
        <dbReference type="Rhea" id="RHEA:46608"/>
        <dbReference type="Rhea" id="RHEA-COMP:11060"/>
        <dbReference type="Rhea" id="RHEA-COMP:11605"/>
        <dbReference type="ChEBI" id="CHEBI:15378"/>
        <dbReference type="ChEBI" id="CHEBI:30013"/>
        <dbReference type="ChEBI" id="CHEBI:30616"/>
        <dbReference type="ChEBI" id="CHEBI:61977"/>
        <dbReference type="ChEBI" id="CHEBI:456216"/>
        <dbReference type="EC" id="2.7.11.1"/>
    </reaction>
</comment>
<keyword evidence="8 21" id="KW-0732">Signal</keyword>
<dbReference type="PROSITE" id="PS50011">
    <property type="entry name" value="PROTEIN_KINASE_DOM"/>
    <property type="match status" value="1"/>
</dbReference>
<evidence type="ECO:0000256" key="3">
    <source>
        <dbReference type="ARBA" id="ARBA00022475"/>
    </source>
</evidence>
<dbReference type="Pfam" id="PF13947">
    <property type="entry name" value="GUB_WAK_bind"/>
    <property type="match status" value="1"/>
</dbReference>
<dbReference type="AlphaFoldDB" id="A0A804IPG5"/>
<evidence type="ECO:0000256" key="13">
    <source>
        <dbReference type="ARBA" id="ARBA00023136"/>
    </source>
</evidence>
<dbReference type="InterPro" id="IPR011009">
    <property type="entry name" value="Kinase-like_dom_sf"/>
</dbReference>
<evidence type="ECO:0000256" key="11">
    <source>
        <dbReference type="ARBA" id="ARBA00022840"/>
    </source>
</evidence>
<evidence type="ECO:0000313" key="23">
    <source>
        <dbReference type="EMBL" id="CAG1842096.1"/>
    </source>
</evidence>
<dbReference type="InParanoid" id="A0A804IPG5"/>
<reference evidence="24" key="2">
    <citation type="submission" date="2021-05" db="UniProtKB">
        <authorList>
            <consortium name="EnsemblPlants"/>
        </authorList>
    </citation>
    <scope>IDENTIFICATION</scope>
    <source>
        <strain evidence="24">subsp. malaccensis</strain>
    </source>
</reference>
<keyword evidence="5" id="KW-0597">Phosphoprotein</keyword>
<keyword evidence="10" id="KW-0418">Kinase</keyword>
<keyword evidence="15" id="KW-0325">Glycoprotein</keyword>
<feature type="binding site" evidence="18">
    <location>
        <position position="386"/>
    </location>
    <ligand>
        <name>ATP</name>
        <dbReference type="ChEBI" id="CHEBI:30616"/>
    </ligand>
</feature>
<evidence type="ECO:0000313" key="25">
    <source>
        <dbReference type="Proteomes" id="UP000012960"/>
    </source>
</evidence>
<accession>A0A804IPG5</accession>
<evidence type="ECO:0000256" key="2">
    <source>
        <dbReference type="ARBA" id="ARBA00012513"/>
    </source>
</evidence>
<evidence type="ECO:0000256" key="7">
    <source>
        <dbReference type="ARBA" id="ARBA00022692"/>
    </source>
</evidence>
<dbReference type="OMA" id="ARNATHH"/>
<dbReference type="InterPro" id="IPR025287">
    <property type="entry name" value="WAK_GUB"/>
</dbReference>
<evidence type="ECO:0000256" key="15">
    <source>
        <dbReference type="ARBA" id="ARBA00023180"/>
    </source>
</evidence>
<dbReference type="PANTHER" id="PTHR46008:SF2">
    <property type="entry name" value="LEAF RUST 10 DISEASE-RESISTANCE LOCUS RECEPTOR-LIKE PROTEIN KINASE-LIKE 1.4"/>
    <property type="match status" value="1"/>
</dbReference>
<keyword evidence="7 20" id="KW-0812">Transmembrane</keyword>
<organism evidence="24 25">
    <name type="scientific">Musa acuminata subsp. malaccensis</name>
    <name type="common">Wild banana</name>
    <name type="synonym">Musa malaccensis</name>
    <dbReference type="NCBI Taxonomy" id="214687"/>
    <lineage>
        <taxon>Eukaryota</taxon>
        <taxon>Viridiplantae</taxon>
        <taxon>Streptophyta</taxon>
        <taxon>Embryophyta</taxon>
        <taxon>Tracheophyta</taxon>
        <taxon>Spermatophyta</taxon>
        <taxon>Magnoliopsida</taxon>
        <taxon>Liliopsida</taxon>
        <taxon>Zingiberales</taxon>
        <taxon>Musaceae</taxon>
        <taxon>Musa</taxon>
    </lineage>
</organism>
<dbReference type="PROSITE" id="PS00107">
    <property type="entry name" value="PROTEIN_KINASE_ATP"/>
    <property type="match status" value="1"/>
</dbReference>
<evidence type="ECO:0000256" key="14">
    <source>
        <dbReference type="ARBA" id="ARBA00023170"/>
    </source>
</evidence>
<evidence type="ECO:0000256" key="18">
    <source>
        <dbReference type="PROSITE-ProRule" id="PRU10141"/>
    </source>
</evidence>
<keyword evidence="3" id="KW-1003">Cell membrane</keyword>
<feature type="domain" description="Protein kinase" evidence="22">
    <location>
        <begin position="358"/>
        <end position="635"/>
    </location>
</feature>
<evidence type="ECO:0000256" key="1">
    <source>
        <dbReference type="ARBA" id="ARBA00004251"/>
    </source>
</evidence>
<evidence type="ECO:0000256" key="4">
    <source>
        <dbReference type="ARBA" id="ARBA00022527"/>
    </source>
</evidence>
<dbReference type="OrthoDB" id="4062651at2759"/>
<dbReference type="SMART" id="SM00220">
    <property type="entry name" value="S_TKc"/>
    <property type="match status" value="1"/>
</dbReference>
<dbReference type="InterPro" id="IPR008271">
    <property type="entry name" value="Ser/Thr_kinase_AS"/>
</dbReference>
<dbReference type="Gramene" id="Ma04_t13740.1">
    <property type="protein sequence ID" value="Ma04_p13740.1"/>
    <property type="gene ID" value="Ma04_g13740"/>
</dbReference>
<evidence type="ECO:0000256" key="5">
    <source>
        <dbReference type="ARBA" id="ARBA00022553"/>
    </source>
</evidence>
<keyword evidence="4" id="KW-0723">Serine/threonine-protein kinase</keyword>
<dbReference type="Gene3D" id="3.30.200.20">
    <property type="entry name" value="Phosphorylase Kinase, domain 1"/>
    <property type="match status" value="1"/>
</dbReference>
<keyword evidence="6" id="KW-0808">Transferase</keyword>
<feature type="region of interest" description="Disordered" evidence="19">
    <location>
        <begin position="309"/>
        <end position="338"/>
    </location>
</feature>
<evidence type="ECO:0000256" key="19">
    <source>
        <dbReference type="SAM" id="MobiDB-lite"/>
    </source>
</evidence>
<keyword evidence="11 18" id="KW-0067">ATP-binding</keyword>
<feature type="compositionally biased region" description="Low complexity" evidence="19">
    <location>
        <begin position="314"/>
        <end position="330"/>
    </location>
</feature>
<keyword evidence="9 18" id="KW-0547">Nucleotide-binding</keyword>
<dbReference type="EMBL" id="HG996469">
    <property type="protein sequence ID" value="CAG1842096.1"/>
    <property type="molecule type" value="Genomic_DNA"/>
</dbReference>
<keyword evidence="12 20" id="KW-1133">Transmembrane helix</keyword>
<feature type="transmembrane region" description="Helical" evidence="20">
    <location>
        <begin position="284"/>
        <end position="305"/>
    </location>
</feature>
<dbReference type="FunFam" id="1.10.510.10:FF:000161">
    <property type="entry name" value="Wall-associated receptor kinase-like 20"/>
    <property type="match status" value="1"/>
</dbReference>
<evidence type="ECO:0000256" key="16">
    <source>
        <dbReference type="ARBA" id="ARBA00047899"/>
    </source>
</evidence>
<protein>
    <recommendedName>
        <fullName evidence="2">non-specific serine/threonine protein kinase</fullName>
        <ecNumber evidence="2">2.7.11.1</ecNumber>
    </recommendedName>
</protein>
<comment type="subcellular location">
    <subcellularLocation>
        <location evidence="1">Cell membrane</location>
        <topology evidence="1">Single-pass type I membrane protein</topology>
    </subcellularLocation>
</comment>
<dbReference type="EnsemblPlants" id="Ma04_t13740.1">
    <property type="protein sequence ID" value="Ma04_p13740.1"/>
    <property type="gene ID" value="Ma04_g13740"/>
</dbReference>
<evidence type="ECO:0000256" key="20">
    <source>
        <dbReference type="SAM" id="Phobius"/>
    </source>
</evidence>
<dbReference type="Pfam" id="PF00069">
    <property type="entry name" value="Pkinase"/>
    <property type="match status" value="1"/>
</dbReference>
<evidence type="ECO:0000256" key="17">
    <source>
        <dbReference type="ARBA" id="ARBA00048679"/>
    </source>
</evidence>
<evidence type="ECO:0000256" key="21">
    <source>
        <dbReference type="SAM" id="SignalP"/>
    </source>
</evidence>
<evidence type="ECO:0000313" key="24">
    <source>
        <dbReference type="EnsemblPlants" id="Ma04_p13740.1"/>
    </source>
</evidence>
<dbReference type="GO" id="GO:0004674">
    <property type="term" value="F:protein serine/threonine kinase activity"/>
    <property type="evidence" value="ECO:0007669"/>
    <property type="project" value="UniProtKB-KW"/>
</dbReference>
<reference evidence="23" key="1">
    <citation type="submission" date="2021-03" db="EMBL/GenBank/DDBJ databases">
        <authorList>
            <consortium name="Genoscope - CEA"/>
            <person name="William W."/>
        </authorList>
    </citation>
    <scope>NUCLEOTIDE SEQUENCE</scope>
    <source>
        <strain evidence="23">Doubled-haploid Pahang</strain>
    </source>
</reference>
<feature type="chain" id="PRO_5033611378" description="non-specific serine/threonine protein kinase" evidence="21">
    <location>
        <begin position="37"/>
        <end position="685"/>
    </location>
</feature>
<dbReference type="Pfam" id="PF14380">
    <property type="entry name" value="WAK_assoc"/>
    <property type="match status" value="1"/>
</dbReference>
<dbReference type="GO" id="GO:0005524">
    <property type="term" value="F:ATP binding"/>
    <property type="evidence" value="ECO:0007669"/>
    <property type="project" value="UniProtKB-UniRule"/>
</dbReference>
<evidence type="ECO:0000256" key="10">
    <source>
        <dbReference type="ARBA" id="ARBA00022777"/>
    </source>
</evidence>
<sequence>MPSQIRPPPSPPPLLSLPIPLLFLVLLFSIAAVSLASDYACQERSTTCGDVTDITYPFWLANDSAELFTYCGYPEFMVICRNNTPILRLATDNYTVTHIDHDHLIISLADDDIVSSVDACPRVRHNLTVLTNSSLAYAPSDTYLTFFFNCNDVRTEYTVPCLGLAGGNISFVLTDEMIKNNSFVPHNCEAVIVAPVLQEYLKSYQYELANGFREVLHEGFELNWSASTNTTCSHCEQSGGWCGLNKTSSTTSVFSCFCSDGRIASYNCSDAAGKSKKSPMKHGVIIGIAASAGFFVLLCVGFIYYRHKKKQGNSPSSKSLVQNLSSMSSSKDPEKGSSAHFQTHLFSYEELEQATNHFDESEELGDGGFGTVYKGKLRDGRIVAVKRLYENNYRRVEQFRNEIDILSRLRHPNLVNLYGCTSRSERELLLVYEFVQNGTVADHLHGSRASEGILTWPVRLNIAVETADALAYLHAVNPPIIHRDVKTSNILLDSCFNVKVADFGLSRLFPTDVTHISTAPQGTPGYLDPEYHQCYQLTDKSDVYSFGVVLVELISSKPAVDITRHRKDINLANMAVDRIQNGELDQLVDEGLGYQSDEAIRKMITMVAEVAFRCLQKDGEMRPPVKEVLDTLKAIQSEGYKVAKEGKDGADNGDDAGLLKNIAPMSPDSVMNRWVSRYTTPNTSE</sequence>
<dbReference type="FunFam" id="3.30.200.20:FF:000214">
    <property type="entry name" value="WAK1-OsWAK receptor-like cytoplasmic kinase (OsWAK-RLCK)"/>
    <property type="match status" value="1"/>
</dbReference>
<dbReference type="PANTHER" id="PTHR46008">
    <property type="entry name" value="LEAF RUST 10 DISEASE-RESISTANCE LOCUS RECEPTOR-LIKE PROTEIN KINASE-LIKE 1.4"/>
    <property type="match status" value="1"/>
</dbReference>
<dbReference type="Proteomes" id="UP000012960">
    <property type="component" value="Unplaced"/>
</dbReference>
<dbReference type="Gene3D" id="1.10.510.10">
    <property type="entry name" value="Transferase(Phosphotransferase) domain 1"/>
    <property type="match status" value="1"/>
</dbReference>
<evidence type="ECO:0000256" key="8">
    <source>
        <dbReference type="ARBA" id="ARBA00022729"/>
    </source>
</evidence>
<dbReference type="InterPro" id="IPR017441">
    <property type="entry name" value="Protein_kinase_ATP_BS"/>
</dbReference>
<dbReference type="GO" id="GO:0005886">
    <property type="term" value="C:plasma membrane"/>
    <property type="evidence" value="ECO:0007669"/>
    <property type="project" value="UniProtKB-SubCell"/>
</dbReference>
<dbReference type="CDD" id="cd14066">
    <property type="entry name" value="STKc_IRAK"/>
    <property type="match status" value="1"/>
</dbReference>
<comment type="catalytic activity">
    <reaction evidence="17">
        <text>L-seryl-[protein] + ATP = O-phospho-L-seryl-[protein] + ADP + H(+)</text>
        <dbReference type="Rhea" id="RHEA:17989"/>
        <dbReference type="Rhea" id="RHEA-COMP:9863"/>
        <dbReference type="Rhea" id="RHEA-COMP:11604"/>
        <dbReference type="ChEBI" id="CHEBI:15378"/>
        <dbReference type="ChEBI" id="CHEBI:29999"/>
        <dbReference type="ChEBI" id="CHEBI:30616"/>
        <dbReference type="ChEBI" id="CHEBI:83421"/>
        <dbReference type="ChEBI" id="CHEBI:456216"/>
        <dbReference type="EC" id="2.7.11.1"/>
    </reaction>
</comment>
<keyword evidence="25" id="KW-1185">Reference proteome</keyword>